<dbReference type="Proteomes" id="UP001178507">
    <property type="component" value="Unassembled WGS sequence"/>
</dbReference>
<accession>A0AA36HX89</accession>
<organism evidence="2 3">
    <name type="scientific">Effrenium voratum</name>
    <dbReference type="NCBI Taxonomy" id="2562239"/>
    <lineage>
        <taxon>Eukaryota</taxon>
        <taxon>Sar</taxon>
        <taxon>Alveolata</taxon>
        <taxon>Dinophyceae</taxon>
        <taxon>Suessiales</taxon>
        <taxon>Symbiodiniaceae</taxon>
        <taxon>Effrenium</taxon>
    </lineage>
</organism>
<keyword evidence="1" id="KW-0732">Signal</keyword>
<protein>
    <submittedName>
        <fullName evidence="2">Uncharacterized protein</fullName>
    </submittedName>
</protein>
<keyword evidence="3" id="KW-1185">Reference proteome</keyword>
<sequence>MKRIVAILLSNLLCTSAKDCEAGCGISLLQTQLRLGRTAPVLKPVGRSFFSENPANSANWWLRYTTAKPISGGETVGWSQSSESAAVLVDRTTQSGLEGVETLYFLKSADWQSSGKLGMKDFVQAANLSWRSVMERDRAYTPWVDFHDGHWVETLRFDRLEADMLPFQVYPLGFVGRGYVPHTTLTMEWLGPMRPHSEQYAKMVGFEQPDKCRDISKDRIPEVTFWKSTFAVLNASAAKDFAVDLLQAEEVAPNPFPWPRQPDCIAVQWVALPQAFGTFQLHFVEDFVYDTVLHGIPEYLQHQREFLKTGTTECINSFMLNNLILETSSLDPFARRLEELSVPYFAFEIKERYALLFSFPGNEGVTLQLQSAHLSHVVPRPVQICT</sequence>
<name>A0AA36HX89_9DINO</name>
<dbReference type="EMBL" id="CAUJNA010000439">
    <property type="protein sequence ID" value="CAJ1377029.1"/>
    <property type="molecule type" value="Genomic_DNA"/>
</dbReference>
<comment type="caution">
    <text evidence="2">The sequence shown here is derived from an EMBL/GenBank/DDBJ whole genome shotgun (WGS) entry which is preliminary data.</text>
</comment>
<feature type="signal peptide" evidence="1">
    <location>
        <begin position="1"/>
        <end position="17"/>
    </location>
</feature>
<proteinExistence type="predicted"/>
<reference evidence="2" key="1">
    <citation type="submission" date="2023-08" db="EMBL/GenBank/DDBJ databases">
        <authorList>
            <person name="Chen Y."/>
            <person name="Shah S."/>
            <person name="Dougan E. K."/>
            <person name="Thang M."/>
            <person name="Chan C."/>
        </authorList>
    </citation>
    <scope>NUCLEOTIDE SEQUENCE</scope>
</reference>
<evidence type="ECO:0000256" key="1">
    <source>
        <dbReference type="SAM" id="SignalP"/>
    </source>
</evidence>
<evidence type="ECO:0000313" key="2">
    <source>
        <dbReference type="EMBL" id="CAJ1377029.1"/>
    </source>
</evidence>
<evidence type="ECO:0000313" key="3">
    <source>
        <dbReference type="Proteomes" id="UP001178507"/>
    </source>
</evidence>
<gene>
    <name evidence="2" type="ORF">EVOR1521_LOCUS5943</name>
</gene>
<feature type="chain" id="PRO_5041317420" evidence="1">
    <location>
        <begin position="18"/>
        <end position="386"/>
    </location>
</feature>
<dbReference type="AlphaFoldDB" id="A0AA36HX89"/>